<dbReference type="SUPFAM" id="SSF89796">
    <property type="entry name" value="CoA-transferase family III (CaiB/BaiF)"/>
    <property type="match status" value="1"/>
</dbReference>
<organism evidence="2 3">
    <name type="scientific">Variovorax defluvii</name>
    <dbReference type="NCBI Taxonomy" id="913761"/>
    <lineage>
        <taxon>Bacteria</taxon>
        <taxon>Pseudomonadati</taxon>
        <taxon>Pseudomonadota</taxon>
        <taxon>Betaproteobacteria</taxon>
        <taxon>Burkholderiales</taxon>
        <taxon>Comamonadaceae</taxon>
        <taxon>Variovorax</taxon>
    </lineage>
</organism>
<dbReference type="Pfam" id="PF02515">
    <property type="entry name" value="CoA_transf_3"/>
    <property type="match status" value="1"/>
</dbReference>
<dbReference type="InterPro" id="IPR044855">
    <property type="entry name" value="CoA-Trfase_III_dom3_sf"/>
</dbReference>
<protein>
    <submittedName>
        <fullName evidence="2">CaiB/BaiF CoA-transferase family protein</fullName>
    </submittedName>
</protein>
<dbReference type="Gene3D" id="3.30.1540.10">
    <property type="entry name" value="formyl-coa transferase, domain 3"/>
    <property type="match status" value="1"/>
</dbReference>
<dbReference type="EMBL" id="BAABGJ010000009">
    <property type="protein sequence ID" value="GAA4334959.1"/>
    <property type="molecule type" value="Genomic_DNA"/>
</dbReference>
<keyword evidence="1" id="KW-0808">Transferase</keyword>
<accession>A0ABP8H647</accession>
<evidence type="ECO:0000313" key="3">
    <source>
        <dbReference type="Proteomes" id="UP001500975"/>
    </source>
</evidence>
<comment type="caution">
    <text evidence="2">The sequence shown here is derived from an EMBL/GenBank/DDBJ whole genome shotgun (WGS) entry which is preliminary data.</text>
</comment>
<dbReference type="InterPro" id="IPR050483">
    <property type="entry name" value="CoA-transferase_III_domain"/>
</dbReference>
<reference evidence="3" key="1">
    <citation type="journal article" date="2019" name="Int. J. Syst. Evol. Microbiol.">
        <title>The Global Catalogue of Microorganisms (GCM) 10K type strain sequencing project: providing services to taxonomists for standard genome sequencing and annotation.</title>
        <authorList>
            <consortium name="The Broad Institute Genomics Platform"/>
            <consortium name="The Broad Institute Genome Sequencing Center for Infectious Disease"/>
            <person name="Wu L."/>
            <person name="Ma J."/>
        </authorList>
    </citation>
    <scope>NUCLEOTIDE SEQUENCE [LARGE SCALE GENOMIC DNA]</scope>
    <source>
        <strain evidence="3">JCM 17804</strain>
    </source>
</reference>
<proteinExistence type="predicted"/>
<dbReference type="InterPro" id="IPR003673">
    <property type="entry name" value="CoA-Trfase_fam_III"/>
</dbReference>
<gene>
    <name evidence="2" type="ORF">GCM10023165_11140</name>
</gene>
<dbReference type="RefSeq" id="WP_345536443.1">
    <property type="nucleotide sequence ID" value="NZ_BAABGJ010000009.1"/>
</dbReference>
<evidence type="ECO:0000313" key="2">
    <source>
        <dbReference type="EMBL" id="GAA4334959.1"/>
    </source>
</evidence>
<name>A0ABP8H647_9BURK</name>
<keyword evidence="3" id="KW-1185">Reference proteome</keyword>
<dbReference type="PANTHER" id="PTHR48207">
    <property type="entry name" value="SUCCINATE--HYDROXYMETHYLGLUTARATE COA-TRANSFERASE"/>
    <property type="match status" value="1"/>
</dbReference>
<dbReference type="Gene3D" id="3.40.50.10540">
    <property type="entry name" value="Crotonobetainyl-coa:carnitine coa-transferase, domain 1"/>
    <property type="match status" value="1"/>
</dbReference>
<sequence length="397" mass="43128">MADETLPLRGVRILDLTQVQFGPCATQVLGDFGAEIVKIERPGDGDISRTTDPYITEVEGQSAYFLSLNRNKRGMALDMGSEAGREIVRQLLERADVLVHNFRPGVAERLGLGFDELHARHPRLIYASGSGFGPTGPLAHKGGQDFLAQSLSGIASRNTDANGVPQLFPTALGDFTSGMIIAQGILMALYQRERTGLGQRIDVCLLDVLLAMQQQEVTQQTLRGKPVNWVTQNLIGIFPTRDGAVTLVGVFRPNPLGDLCRALDIEDLSARPEYKDKASWGPNRSAIFALLAPAFARFTTAECLARLDREDVLCAPVLTLDEAIAQEQVVTNGMMIEFEHPIHGTVRTVGNPLHLSSVPKIASRAAPLHGQHNAEVLGELGYAPADIERLRRDGVVT</sequence>
<dbReference type="PANTHER" id="PTHR48207:SF3">
    <property type="entry name" value="SUCCINATE--HYDROXYMETHYLGLUTARATE COA-TRANSFERASE"/>
    <property type="match status" value="1"/>
</dbReference>
<evidence type="ECO:0000256" key="1">
    <source>
        <dbReference type="ARBA" id="ARBA00022679"/>
    </source>
</evidence>
<dbReference type="InterPro" id="IPR023606">
    <property type="entry name" value="CoA-Trfase_III_dom_1_sf"/>
</dbReference>
<dbReference type="Proteomes" id="UP001500975">
    <property type="component" value="Unassembled WGS sequence"/>
</dbReference>